<gene>
    <name evidence="4" type="ORF">PPYR_00538</name>
</gene>
<comment type="caution">
    <text evidence="4">The sequence shown here is derived from an EMBL/GenBank/DDBJ whole genome shotgun (WGS) entry which is preliminary data.</text>
</comment>
<feature type="binding site" evidence="1">
    <location>
        <position position="140"/>
    </location>
    <ligand>
        <name>Zn(2+)</name>
        <dbReference type="ChEBI" id="CHEBI:29105"/>
        <note>catalytic</note>
    </ligand>
</feature>
<feature type="disulfide bond" evidence="1">
    <location>
        <begin position="87"/>
        <end position="242"/>
    </location>
</feature>
<feature type="signal peptide" evidence="2">
    <location>
        <begin position="1"/>
        <end position="19"/>
    </location>
</feature>
<comment type="caution">
    <text evidence="1">Lacks conserved residue(s) required for the propagation of feature annotation.</text>
</comment>
<evidence type="ECO:0000313" key="4">
    <source>
        <dbReference type="EMBL" id="KAB0803568.1"/>
    </source>
</evidence>
<evidence type="ECO:0000256" key="1">
    <source>
        <dbReference type="PROSITE-ProRule" id="PRU01211"/>
    </source>
</evidence>
<dbReference type="PANTHER" id="PTHR10127:SF873">
    <property type="entry name" value="METALLOENDOPEPTIDASE"/>
    <property type="match status" value="1"/>
</dbReference>
<dbReference type="GO" id="GO:0006508">
    <property type="term" value="P:proteolysis"/>
    <property type="evidence" value="ECO:0007669"/>
    <property type="project" value="UniProtKB-KW"/>
</dbReference>
<keyword evidence="5" id="KW-1185">Reference proteome</keyword>
<dbReference type="OrthoDB" id="291007at2759"/>
<comment type="cofactor">
    <cofactor evidence="1 2">
        <name>Zn(2+)</name>
        <dbReference type="ChEBI" id="CHEBI:29105"/>
    </cofactor>
    <text evidence="1 2">Binds 1 zinc ion per subunit.</text>
</comment>
<accession>A0A5N4B219</accession>
<dbReference type="PRINTS" id="PR00480">
    <property type="entry name" value="ASTACIN"/>
</dbReference>
<feature type="binding site" evidence="1">
    <location>
        <position position="150"/>
    </location>
    <ligand>
        <name>Zn(2+)</name>
        <dbReference type="ChEBI" id="CHEBI:29105"/>
        <note>catalytic</note>
    </ligand>
</feature>
<feature type="active site" evidence="1">
    <location>
        <position position="141"/>
    </location>
</feature>
<name>A0A5N4B219_PHOPY</name>
<keyword evidence="1 2" id="KW-0482">Metalloprotease</keyword>
<keyword evidence="1 2" id="KW-0862">Zinc</keyword>
<dbReference type="GO" id="GO:0004222">
    <property type="term" value="F:metalloendopeptidase activity"/>
    <property type="evidence" value="ECO:0007669"/>
    <property type="project" value="UniProtKB-UniRule"/>
</dbReference>
<keyword evidence="1" id="KW-1015">Disulfide bond</keyword>
<evidence type="ECO:0000256" key="2">
    <source>
        <dbReference type="RuleBase" id="RU361183"/>
    </source>
</evidence>
<dbReference type="Pfam" id="PF01400">
    <property type="entry name" value="Astacin"/>
    <property type="match status" value="1"/>
</dbReference>
<proteinExistence type="predicted"/>
<feature type="domain" description="Peptidase M12A" evidence="3">
    <location>
        <begin position="45"/>
        <end position="243"/>
    </location>
</feature>
<dbReference type="InterPro" id="IPR034035">
    <property type="entry name" value="Astacin-like_dom"/>
</dbReference>
<sequence>MYFKTVLVSSVLLFAGVASGIICAGDPQEDSGKSEDDMFFLRKRNGVINPRYRWRNGQICYTISPAFNQTQVELIKSTVATGFTGTCIKWVECQSCCNGDYVYITNDHKGCSSSSTGRAGVGRQLLNLAKECLYKGTMLHEMLHVVGFKHQHSSPERDDYVTIKIENVMDGFEIQFGKYTPDYLSSFGQPYDYCSIMHYHETAFSKNGKPTIVPKLPTTCKLGAASELSPIDKLKVNAMYKCGL</sequence>
<protein>
    <recommendedName>
        <fullName evidence="2">Metalloendopeptidase</fullName>
        <ecNumber evidence="2">3.4.24.-</ecNumber>
    </recommendedName>
</protein>
<reference evidence="4 5" key="1">
    <citation type="journal article" date="2018" name="Elife">
        <title>Firefly genomes illuminate parallel origins of bioluminescence in beetles.</title>
        <authorList>
            <person name="Fallon T.R."/>
            <person name="Lower S.E."/>
            <person name="Chang C.H."/>
            <person name="Bessho-Uehara M."/>
            <person name="Martin G.J."/>
            <person name="Bewick A.J."/>
            <person name="Behringer M."/>
            <person name="Debat H.J."/>
            <person name="Wong I."/>
            <person name="Day J.C."/>
            <person name="Suvorov A."/>
            <person name="Silva C.J."/>
            <person name="Stanger-Hall K.F."/>
            <person name="Hall D.W."/>
            <person name="Schmitz R.J."/>
            <person name="Nelson D.R."/>
            <person name="Lewis S.M."/>
            <person name="Shigenobu S."/>
            <person name="Bybee S.M."/>
            <person name="Larracuente A.M."/>
            <person name="Oba Y."/>
            <person name="Weng J.K."/>
        </authorList>
    </citation>
    <scope>NUCLEOTIDE SEQUENCE [LARGE SCALE GENOMIC DNA]</scope>
    <source>
        <strain evidence="4">1611_PpyrPB1</strain>
        <tissue evidence="4">Whole body</tissue>
    </source>
</reference>
<evidence type="ECO:0000259" key="3">
    <source>
        <dbReference type="PROSITE" id="PS51864"/>
    </source>
</evidence>
<evidence type="ECO:0000313" key="5">
    <source>
        <dbReference type="Proteomes" id="UP000327044"/>
    </source>
</evidence>
<feature type="binding site" evidence="1">
    <location>
        <position position="144"/>
    </location>
    <ligand>
        <name>Zn(2+)</name>
        <dbReference type="ChEBI" id="CHEBI:29105"/>
        <note>catalytic</note>
    </ligand>
</feature>
<keyword evidence="1 2" id="KW-0645">Protease</keyword>
<dbReference type="InterPro" id="IPR001506">
    <property type="entry name" value="Peptidase_M12A"/>
</dbReference>
<keyword evidence="1 2" id="KW-0378">Hydrolase</keyword>
<dbReference type="EC" id="3.4.24.-" evidence="2"/>
<dbReference type="GO" id="GO:0008270">
    <property type="term" value="F:zinc ion binding"/>
    <property type="evidence" value="ECO:0007669"/>
    <property type="project" value="UniProtKB-UniRule"/>
</dbReference>
<dbReference type="EMBL" id="VVIM01000001">
    <property type="protein sequence ID" value="KAB0803568.1"/>
    <property type="molecule type" value="Genomic_DNA"/>
</dbReference>
<dbReference type="PROSITE" id="PS51864">
    <property type="entry name" value="ASTACIN"/>
    <property type="match status" value="1"/>
</dbReference>
<dbReference type="SUPFAM" id="SSF55486">
    <property type="entry name" value="Metalloproteases ('zincins'), catalytic domain"/>
    <property type="match status" value="1"/>
</dbReference>
<organism evidence="4 5">
    <name type="scientific">Photinus pyralis</name>
    <name type="common">Common eastern firefly</name>
    <name type="synonym">Lampyris pyralis</name>
    <dbReference type="NCBI Taxonomy" id="7054"/>
    <lineage>
        <taxon>Eukaryota</taxon>
        <taxon>Metazoa</taxon>
        <taxon>Ecdysozoa</taxon>
        <taxon>Arthropoda</taxon>
        <taxon>Hexapoda</taxon>
        <taxon>Insecta</taxon>
        <taxon>Pterygota</taxon>
        <taxon>Neoptera</taxon>
        <taxon>Endopterygota</taxon>
        <taxon>Coleoptera</taxon>
        <taxon>Polyphaga</taxon>
        <taxon>Elateriformia</taxon>
        <taxon>Elateroidea</taxon>
        <taxon>Lampyridae</taxon>
        <taxon>Lampyrinae</taxon>
        <taxon>Photinus</taxon>
    </lineage>
</organism>
<dbReference type="Gene3D" id="3.40.390.10">
    <property type="entry name" value="Collagenase (Catalytic Domain)"/>
    <property type="match status" value="1"/>
</dbReference>
<feature type="chain" id="PRO_5024469145" description="Metalloendopeptidase" evidence="2">
    <location>
        <begin position="20"/>
        <end position="244"/>
    </location>
</feature>
<dbReference type="InterPro" id="IPR006026">
    <property type="entry name" value="Peptidase_Metallo"/>
</dbReference>
<keyword evidence="1 2" id="KW-0479">Metal-binding</keyword>
<dbReference type="Proteomes" id="UP000327044">
    <property type="component" value="Unassembled WGS sequence"/>
</dbReference>
<dbReference type="SMART" id="SM00235">
    <property type="entry name" value="ZnMc"/>
    <property type="match status" value="1"/>
</dbReference>
<dbReference type="AlphaFoldDB" id="A0A5N4B219"/>
<dbReference type="InParanoid" id="A0A5N4B219"/>
<dbReference type="CDD" id="cd04280">
    <property type="entry name" value="ZnMc_astacin_like"/>
    <property type="match status" value="1"/>
</dbReference>
<dbReference type="InterPro" id="IPR024079">
    <property type="entry name" value="MetalloPept_cat_dom_sf"/>
</dbReference>
<keyword evidence="2" id="KW-0732">Signal</keyword>
<dbReference type="PANTHER" id="PTHR10127">
    <property type="entry name" value="DISCOIDIN, CUB, EGF, LAMININ , AND ZINC METALLOPROTEASE DOMAIN CONTAINING"/>
    <property type="match status" value="1"/>
</dbReference>